<keyword evidence="4 7" id="KW-0418">Kinase</keyword>
<accession>A0ABS2FBB9</accession>
<dbReference type="Pfam" id="PF02518">
    <property type="entry name" value="HATPase_c"/>
    <property type="match status" value="1"/>
</dbReference>
<evidence type="ECO:0000256" key="5">
    <source>
        <dbReference type="ARBA" id="ARBA00023012"/>
    </source>
</evidence>
<dbReference type="Pfam" id="PF00512">
    <property type="entry name" value="HisKA"/>
    <property type="match status" value="1"/>
</dbReference>
<name>A0ABS2FBB9_9CLOT</name>
<dbReference type="SMART" id="SM00387">
    <property type="entry name" value="HATPase_c"/>
    <property type="match status" value="1"/>
</dbReference>
<dbReference type="CDD" id="cd00075">
    <property type="entry name" value="HATPase"/>
    <property type="match status" value="1"/>
</dbReference>
<evidence type="ECO:0000256" key="1">
    <source>
        <dbReference type="ARBA" id="ARBA00000085"/>
    </source>
</evidence>
<dbReference type="PANTHER" id="PTHR43711">
    <property type="entry name" value="TWO-COMPONENT HISTIDINE KINASE"/>
    <property type="match status" value="1"/>
</dbReference>
<dbReference type="SMART" id="SM00388">
    <property type="entry name" value="HisKA"/>
    <property type="match status" value="1"/>
</dbReference>
<proteinExistence type="predicted"/>
<dbReference type="InterPro" id="IPR050736">
    <property type="entry name" value="Sensor_HK_Regulatory"/>
</dbReference>
<dbReference type="CDD" id="cd00082">
    <property type="entry name" value="HisKA"/>
    <property type="match status" value="1"/>
</dbReference>
<dbReference type="InterPro" id="IPR008358">
    <property type="entry name" value="Sig_transdc_His_kin/Pase_MprB"/>
</dbReference>
<keyword evidence="5" id="KW-0902">Two-component regulatory system</keyword>
<comment type="caution">
    <text evidence="7">The sequence shown here is derived from an EMBL/GenBank/DDBJ whole genome shotgun (WGS) entry which is preliminary data.</text>
</comment>
<dbReference type="Gene3D" id="1.10.287.130">
    <property type="match status" value="1"/>
</dbReference>
<dbReference type="SUPFAM" id="SSF47384">
    <property type="entry name" value="Homodimeric domain of signal transducing histidine kinase"/>
    <property type="match status" value="1"/>
</dbReference>
<dbReference type="Gene3D" id="3.30.565.10">
    <property type="entry name" value="Histidine kinase-like ATPase, C-terminal domain"/>
    <property type="match status" value="1"/>
</dbReference>
<dbReference type="GO" id="GO:0016301">
    <property type="term" value="F:kinase activity"/>
    <property type="evidence" value="ECO:0007669"/>
    <property type="project" value="UniProtKB-KW"/>
</dbReference>
<dbReference type="InterPro" id="IPR005467">
    <property type="entry name" value="His_kinase_dom"/>
</dbReference>
<reference evidence="7 8" key="1">
    <citation type="journal article" date="2021" name="Sci. Rep.">
        <title>The distribution of antibiotic resistance genes in chicken gut microbiota commensals.</title>
        <authorList>
            <person name="Juricova H."/>
            <person name="Matiasovicova J."/>
            <person name="Kubasova T."/>
            <person name="Cejkova D."/>
            <person name="Rychlik I."/>
        </authorList>
    </citation>
    <scope>NUCLEOTIDE SEQUENCE [LARGE SCALE GENOMIC DNA]</scope>
    <source>
        <strain evidence="7 8">An435</strain>
    </source>
</reference>
<keyword evidence="8" id="KW-1185">Reference proteome</keyword>
<evidence type="ECO:0000256" key="4">
    <source>
        <dbReference type="ARBA" id="ARBA00022777"/>
    </source>
</evidence>
<evidence type="ECO:0000313" key="7">
    <source>
        <dbReference type="EMBL" id="MBM6817835.1"/>
    </source>
</evidence>
<dbReference type="InterPro" id="IPR036097">
    <property type="entry name" value="HisK_dim/P_sf"/>
</dbReference>
<feature type="domain" description="Histidine kinase" evidence="6">
    <location>
        <begin position="85"/>
        <end position="294"/>
    </location>
</feature>
<keyword evidence="3" id="KW-0808">Transferase</keyword>
<dbReference type="RefSeq" id="WP_204571711.1">
    <property type="nucleotide sequence ID" value="NZ_JACJLL010000002.1"/>
</dbReference>
<dbReference type="InterPro" id="IPR036890">
    <property type="entry name" value="HATPase_C_sf"/>
</dbReference>
<dbReference type="InterPro" id="IPR003594">
    <property type="entry name" value="HATPase_dom"/>
</dbReference>
<evidence type="ECO:0000256" key="2">
    <source>
        <dbReference type="ARBA" id="ARBA00012438"/>
    </source>
</evidence>
<dbReference type="PROSITE" id="PS50109">
    <property type="entry name" value="HIS_KIN"/>
    <property type="match status" value="1"/>
</dbReference>
<dbReference type="SUPFAM" id="SSF55874">
    <property type="entry name" value="ATPase domain of HSP90 chaperone/DNA topoisomerase II/histidine kinase"/>
    <property type="match status" value="1"/>
</dbReference>
<sequence length="294" mass="33939">MAVICGLIAIIIVLISIIIGYKREFRRINKEISNNLDEYVNIKTKSVDKDVENLVQNINLIFDSKQKVVAEKKKKEEELRASISNMSHDLRTPLTSIMGYLQMIKSEKPSEADKKEYMDIVEKRTKSLQKLISSFYELSRIEGNEYNFNYKKVNLSNVLCENIAVFYNDFINNNIEPVIEIEEGIKEIISDEGAITRIFSNLIGNMIKHGENYVKISLKKENDIIITEFTNKATGLTQENVDKLFNRFYTVDNSRSDRNTGLGLYITKVLVEKLGYNITAKLENENLKIKISWK</sequence>
<dbReference type="InterPro" id="IPR003661">
    <property type="entry name" value="HisK_dim/P_dom"/>
</dbReference>
<organism evidence="7 8">
    <name type="scientific">Clostridium saudiense</name>
    <dbReference type="NCBI Taxonomy" id="1414720"/>
    <lineage>
        <taxon>Bacteria</taxon>
        <taxon>Bacillati</taxon>
        <taxon>Bacillota</taxon>
        <taxon>Clostridia</taxon>
        <taxon>Eubacteriales</taxon>
        <taxon>Clostridiaceae</taxon>
        <taxon>Clostridium</taxon>
    </lineage>
</organism>
<evidence type="ECO:0000259" key="6">
    <source>
        <dbReference type="PROSITE" id="PS50109"/>
    </source>
</evidence>
<dbReference type="PRINTS" id="PR01780">
    <property type="entry name" value="LANTIREGPROT"/>
</dbReference>
<dbReference type="EC" id="2.7.13.3" evidence="2"/>
<evidence type="ECO:0000313" key="8">
    <source>
        <dbReference type="Proteomes" id="UP000767334"/>
    </source>
</evidence>
<gene>
    <name evidence="7" type="ORF">H6A19_00525</name>
</gene>
<evidence type="ECO:0000256" key="3">
    <source>
        <dbReference type="ARBA" id="ARBA00022679"/>
    </source>
</evidence>
<dbReference type="PANTHER" id="PTHR43711:SF1">
    <property type="entry name" value="HISTIDINE KINASE 1"/>
    <property type="match status" value="1"/>
</dbReference>
<protein>
    <recommendedName>
        <fullName evidence="2">histidine kinase</fullName>
        <ecNumber evidence="2">2.7.13.3</ecNumber>
    </recommendedName>
</protein>
<dbReference type="Proteomes" id="UP000767334">
    <property type="component" value="Unassembled WGS sequence"/>
</dbReference>
<dbReference type="EMBL" id="JACJLL010000002">
    <property type="protein sequence ID" value="MBM6817835.1"/>
    <property type="molecule type" value="Genomic_DNA"/>
</dbReference>
<comment type="catalytic activity">
    <reaction evidence="1">
        <text>ATP + protein L-histidine = ADP + protein N-phospho-L-histidine.</text>
        <dbReference type="EC" id="2.7.13.3"/>
    </reaction>
</comment>